<feature type="region of interest" description="Disordered" evidence="9">
    <location>
        <begin position="103"/>
        <end position="304"/>
    </location>
</feature>
<keyword evidence="3" id="KW-1003">Cell membrane</keyword>
<evidence type="ECO:0000256" key="9">
    <source>
        <dbReference type="SAM" id="MobiDB-lite"/>
    </source>
</evidence>
<feature type="compositionally biased region" description="Basic and acidic residues" evidence="9">
    <location>
        <begin position="215"/>
        <end position="233"/>
    </location>
</feature>
<dbReference type="EMBL" id="JACIDS010000005">
    <property type="protein sequence ID" value="MBB3932819.1"/>
    <property type="molecule type" value="Genomic_DNA"/>
</dbReference>
<evidence type="ECO:0000256" key="4">
    <source>
        <dbReference type="ARBA" id="ARBA00022692"/>
    </source>
</evidence>
<feature type="compositionally biased region" description="Low complexity" evidence="9">
    <location>
        <begin position="111"/>
        <end position="139"/>
    </location>
</feature>
<dbReference type="InterPro" id="IPR022781">
    <property type="entry name" value="Flagellar_biosynth_FliO"/>
</dbReference>
<feature type="transmembrane region" description="Helical" evidence="10">
    <location>
        <begin position="15"/>
        <end position="37"/>
    </location>
</feature>
<dbReference type="InterPro" id="IPR052205">
    <property type="entry name" value="FliO/MopB"/>
</dbReference>
<dbReference type="GO" id="GO:0009425">
    <property type="term" value="C:bacterial-type flagellum basal body"/>
    <property type="evidence" value="ECO:0007669"/>
    <property type="project" value="UniProtKB-SubCell"/>
</dbReference>
<gene>
    <name evidence="11" type="ORF">GGR25_003883</name>
</gene>
<reference evidence="11 12" key="1">
    <citation type="submission" date="2020-08" db="EMBL/GenBank/DDBJ databases">
        <title>Genomic Encyclopedia of Type Strains, Phase IV (KMG-IV): sequencing the most valuable type-strain genomes for metagenomic binning, comparative biology and taxonomic classification.</title>
        <authorList>
            <person name="Goeker M."/>
        </authorList>
    </citation>
    <scope>NUCLEOTIDE SEQUENCE [LARGE SCALE GENOMIC DNA]</scope>
    <source>
        <strain evidence="11 12">DSM 25966</strain>
    </source>
</reference>
<feature type="region of interest" description="Disordered" evidence="9">
    <location>
        <begin position="319"/>
        <end position="370"/>
    </location>
</feature>
<sequence length="392" mass="42302">MRDYLEPMLGTTGALIAQFAVTLLIILALILVVFWLIRRFSGGRFGANSQRGRQPRLSVLDALPIDQRRRLVLIRRDNVEHLLLIGGPSDVVVEAAIVRAPPGQRRMEGQPRPAAAAQPAPKAAAPLSEPPRAAAQAESRSAELRQAEARMPEPPRPEPEAVEPEPAFAPAPEPVMEAAPEPAPTQAERAPQAAAPARSPRGVPAFLTGGRSRHPQSEESAAARRESRNRVLEQARPLQRSTGSPFGRDAARPEPARSEPESEPVAAPRQSPFRSNVPPAPPLENPAFGEEPYGLPDSAPAQPLRFEPMVELEPELALQEAAPEVEPPTRDDRPVGIDEAFDENAPILSHGGRIEPSIAEGDESETPARNAQVGDLEKEMARLLGEISGNKR</sequence>
<proteinExistence type="inferred from homology"/>
<keyword evidence="11" id="KW-0282">Flagellum</keyword>
<evidence type="ECO:0000256" key="2">
    <source>
        <dbReference type="ARBA" id="ARBA00004236"/>
    </source>
</evidence>
<evidence type="ECO:0000313" key="12">
    <source>
        <dbReference type="Proteomes" id="UP000553963"/>
    </source>
</evidence>
<evidence type="ECO:0000256" key="7">
    <source>
        <dbReference type="ARBA" id="ARBA00023143"/>
    </source>
</evidence>
<feature type="compositionally biased region" description="Low complexity" evidence="9">
    <location>
        <begin position="174"/>
        <end position="201"/>
    </location>
</feature>
<evidence type="ECO:0000256" key="1">
    <source>
        <dbReference type="ARBA" id="ARBA00004117"/>
    </source>
</evidence>
<comment type="caution">
    <text evidence="11">The sequence shown here is derived from an EMBL/GenBank/DDBJ whole genome shotgun (WGS) entry which is preliminary data.</text>
</comment>
<feature type="compositionally biased region" description="Basic and acidic residues" evidence="9">
    <location>
        <begin position="327"/>
        <end position="336"/>
    </location>
</feature>
<comment type="subcellular location">
    <subcellularLocation>
        <location evidence="1">Bacterial flagellum basal body</location>
    </subcellularLocation>
    <subcellularLocation>
        <location evidence="2">Cell membrane</location>
    </subcellularLocation>
</comment>
<dbReference type="PANTHER" id="PTHR38766:SF1">
    <property type="entry name" value="FLAGELLAR PROTEIN FLIO"/>
    <property type="match status" value="1"/>
</dbReference>
<comment type="similarity">
    <text evidence="8">Belongs to the FliO/MopB family.</text>
</comment>
<dbReference type="GO" id="GO:0044781">
    <property type="term" value="P:bacterial-type flagellum organization"/>
    <property type="evidence" value="ECO:0007669"/>
    <property type="project" value="InterPro"/>
</dbReference>
<dbReference type="Proteomes" id="UP000553963">
    <property type="component" value="Unassembled WGS sequence"/>
</dbReference>
<accession>A0A840ARD8</accession>
<dbReference type="AlphaFoldDB" id="A0A840ARD8"/>
<evidence type="ECO:0000313" key="11">
    <source>
        <dbReference type="EMBL" id="MBB3932819.1"/>
    </source>
</evidence>
<dbReference type="Pfam" id="PF04347">
    <property type="entry name" value="FliO"/>
    <property type="match status" value="1"/>
</dbReference>
<dbReference type="RefSeq" id="WP_246410047.1">
    <property type="nucleotide sequence ID" value="NZ_JACIDS010000005.1"/>
</dbReference>
<keyword evidence="12" id="KW-1185">Reference proteome</keyword>
<protein>
    <submittedName>
        <fullName evidence="11">Flagellar biogenesis protein FliO</fullName>
    </submittedName>
</protein>
<feature type="compositionally biased region" description="Basic and acidic residues" evidence="9">
    <location>
        <begin position="140"/>
        <end position="159"/>
    </location>
</feature>
<name>A0A840ARD8_9HYPH</name>
<feature type="compositionally biased region" description="Basic and acidic residues" evidence="9">
    <location>
        <begin position="249"/>
        <end position="260"/>
    </location>
</feature>
<evidence type="ECO:0000256" key="5">
    <source>
        <dbReference type="ARBA" id="ARBA00022989"/>
    </source>
</evidence>
<evidence type="ECO:0000256" key="8">
    <source>
        <dbReference type="ARBA" id="ARBA00037937"/>
    </source>
</evidence>
<organism evidence="11 12">
    <name type="scientific">Kaistia hirudinis</name>
    <dbReference type="NCBI Taxonomy" id="1293440"/>
    <lineage>
        <taxon>Bacteria</taxon>
        <taxon>Pseudomonadati</taxon>
        <taxon>Pseudomonadota</taxon>
        <taxon>Alphaproteobacteria</taxon>
        <taxon>Hyphomicrobiales</taxon>
        <taxon>Kaistiaceae</taxon>
        <taxon>Kaistia</taxon>
    </lineage>
</organism>
<dbReference type="GO" id="GO:0005886">
    <property type="term" value="C:plasma membrane"/>
    <property type="evidence" value="ECO:0007669"/>
    <property type="project" value="UniProtKB-SubCell"/>
</dbReference>
<evidence type="ECO:0000256" key="10">
    <source>
        <dbReference type="SAM" id="Phobius"/>
    </source>
</evidence>
<keyword evidence="11" id="KW-0969">Cilium</keyword>
<keyword evidence="5 10" id="KW-1133">Transmembrane helix</keyword>
<dbReference type="PANTHER" id="PTHR38766">
    <property type="entry name" value="FLAGELLAR PROTEIN FLIO"/>
    <property type="match status" value="1"/>
</dbReference>
<keyword evidence="6 10" id="KW-0472">Membrane</keyword>
<keyword evidence="7" id="KW-0975">Bacterial flagellum</keyword>
<evidence type="ECO:0000256" key="6">
    <source>
        <dbReference type="ARBA" id="ARBA00023136"/>
    </source>
</evidence>
<keyword evidence="4 10" id="KW-0812">Transmembrane</keyword>
<keyword evidence="11" id="KW-0966">Cell projection</keyword>
<evidence type="ECO:0000256" key="3">
    <source>
        <dbReference type="ARBA" id="ARBA00022475"/>
    </source>
</evidence>